<proteinExistence type="predicted"/>
<dbReference type="STRING" id="1121266.SAMN02745883_01488"/>
<dbReference type="Proteomes" id="UP000184082">
    <property type="component" value="Unassembled WGS sequence"/>
</dbReference>
<keyword evidence="2" id="KW-1185">Reference proteome</keyword>
<evidence type="ECO:0000313" key="2">
    <source>
        <dbReference type="Proteomes" id="UP000184082"/>
    </source>
</evidence>
<reference evidence="1 2" key="1">
    <citation type="submission" date="2016-11" db="EMBL/GenBank/DDBJ databases">
        <authorList>
            <person name="Jaros S."/>
            <person name="Januszkiewicz K."/>
            <person name="Wedrychowicz H."/>
        </authorList>
    </citation>
    <scope>NUCLEOTIDE SEQUENCE [LARGE SCALE GENOMIC DNA]</scope>
    <source>
        <strain evidence="1 2">DSM 14501</strain>
    </source>
</reference>
<dbReference type="RefSeq" id="WP_072967125.1">
    <property type="nucleotide sequence ID" value="NZ_FRAJ01000011.1"/>
</dbReference>
<organism evidence="1 2">
    <name type="scientific">Caminicella sporogenes DSM 14501</name>
    <dbReference type="NCBI Taxonomy" id="1121266"/>
    <lineage>
        <taxon>Bacteria</taxon>
        <taxon>Bacillati</taxon>
        <taxon>Bacillota</taxon>
        <taxon>Clostridia</taxon>
        <taxon>Peptostreptococcales</taxon>
        <taxon>Caminicellaceae</taxon>
        <taxon>Caminicella</taxon>
    </lineage>
</organism>
<dbReference type="AlphaFoldDB" id="A0A1M6QGN5"/>
<gene>
    <name evidence="1" type="ORF">SAMN02745883_01488</name>
</gene>
<sequence>MIRKSMNRKIIAFALGIAALISFPYISKAVDSEPGSEEDPIVTQGYVEMRNNQLKYYIDESIKKINDSIVEINNQIQKISKDMGNSSNNNKDINISSSISSTYEIVTVPANKKIILGASTELILRAGQATVIDSQYGGLADVTMGKDLKYGERVPSNHLLIVPRDDGRGAEAKTDAIFMVKGSYYIIE</sequence>
<evidence type="ECO:0000313" key="1">
    <source>
        <dbReference type="EMBL" id="SHK19233.1"/>
    </source>
</evidence>
<dbReference type="EMBL" id="FRAJ01000011">
    <property type="protein sequence ID" value="SHK19233.1"/>
    <property type="molecule type" value="Genomic_DNA"/>
</dbReference>
<name>A0A1M6QGN5_9FIRM</name>
<protein>
    <submittedName>
        <fullName evidence="1">Uncharacterized protein</fullName>
    </submittedName>
</protein>
<accession>A0A1M6QGN5</accession>